<dbReference type="Pfam" id="PF00010">
    <property type="entry name" value="HLH"/>
    <property type="match status" value="1"/>
</dbReference>
<comment type="caution">
    <text evidence="8">The sequence shown here is derived from an EMBL/GenBank/DDBJ whole genome shotgun (WGS) entry which is preliminary data.</text>
</comment>
<feature type="region of interest" description="Disordered" evidence="6">
    <location>
        <begin position="1"/>
        <end position="65"/>
    </location>
</feature>
<dbReference type="InterPro" id="IPR011598">
    <property type="entry name" value="bHLH_dom"/>
</dbReference>
<accession>A0A9W9AK01</accession>
<dbReference type="Gene3D" id="4.10.280.10">
    <property type="entry name" value="Helix-loop-helix DNA-binding domain"/>
    <property type="match status" value="1"/>
</dbReference>
<dbReference type="SUPFAM" id="SSF47459">
    <property type="entry name" value="HLH, helix-loop-helix DNA-binding domain"/>
    <property type="match status" value="1"/>
</dbReference>
<keyword evidence="2" id="KW-0238">DNA-binding</keyword>
<evidence type="ECO:0000256" key="4">
    <source>
        <dbReference type="ARBA" id="ARBA00023163"/>
    </source>
</evidence>
<dbReference type="SMART" id="SM00353">
    <property type="entry name" value="HLH"/>
    <property type="match status" value="1"/>
</dbReference>
<dbReference type="InterPro" id="IPR036638">
    <property type="entry name" value="HLH_DNA-bd_sf"/>
</dbReference>
<feature type="region of interest" description="Disordered" evidence="6">
    <location>
        <begin position="172"/>
        <end position="218"/>
    </location>
</feature>
<dbReference type="GO" id="GO:0003677">
    <property type="term" value="F:DNA binding"/>
    <property type="evidence" value="ECO:0007669"/>
    <property type="project" value="UniProtKB-KW"/>
</dbReference>
<keyword evidence="3" id="KW-0010">Activator</keyword>
<keyword evidence="4" id="KW-0804">Transcription</keyword>
<dbReference type="GO" id="GO:0046983">
    <property type="term" value="F:protein dimerization activity"/>
    <property type="evidence" value="ECO:0007669"/>
    <property type="project" value="InterPro"/>
</dbReference>
<dbReference type="OrthoDB" id="8964853at2759"/>
<feature type="compositionally biased region" description="Low complexity" evidence="6">
    <location>
        <begin position="1"/>
        <end position="21"/>
    </location>
</feature>
<proteinExistence type="predicted"/>
<keyword evidence="1" id="KW-0805">Transcription regulation</keyword>
<dbReference type="GO" id="GO:0003700">
    <property type="term" value="F:DNA-binding transcription factor activity"/>
    <property type="evidence" value="ECO:0007669"/>
    <property type="project" value="TreeGrafter"/>
</dbReference>
<dbReference type="GO" id="GO:0090575">
    <property type="term" value="C:RNA polymerase II transcription regulator complex"/>
    <property type="evidence" value="ECO:0007669"/>
    <property type="project" value="TreeGrafter"/>
</dbReference>
<keyword evidence="5" id="KW-0539">Nucleus</keyword>
<dbReference type="GO" id="GO:0045944">
    <property type="term" value="P:positive regulation of transcription by RNA polymerase II"/>
    <property type="evidence" value="ECO:0007669"/>
    <property type="project" value="TreeGrafter"/>
</dbReference>
<sequence length="340" mass="37641">MTNVDSSSSTDDSSPQPLTPSVSPTQTGLSIADPANADPLPDNIAGGKKRKQNRRINTAERRATHNAVERQRRENLNGRFLDLAAILPNLSQIRRPSKSAIVNSSIAYFHASRRHRLLASRELRLLKFETDALRRELNDWRDRASIHRVQEPTRSDGFSIVLSGELEILPIDGLDNEDGEDGDDDLYTPVVSPDDNLDHPFDVPSSTRTTSSGHQHDSYSINTAYPMQRPMGGRGPVPVIASPNNGMAVENPAASFDAMGGVSEPYHAFSEMDQSMQNKWTMQEQAYYGSASERERVHDNRKAHIGDQPSLYFEQRWNDSNGMHNVEIAGNVGGGSFGMM</sequence>
<evidence type="ECO:0000259" key="7">
    <source>
        <dbReference type="PROSITE" id="PS50888"/>
    </source>
</evidence>
<evidence type="ECO:0000256" key="6">
    <source>
        <dbReference type="SAM" id="MobiDB-lite"/>
    </source>
</evidence>
<dbReference type="PROSITE" id="PS50888">
    <property type="entry name" value="BHLH"/>
    <property type="match status" value="1"/>
</dbReference>
<evidence type="ECO:0000313" key="8">
    <source>
        <dbReference type="EMBL" id="KAJ4483464.1"/>
    </source>
</evidence>
<name>A0A9W9AK01_9AGAR</name>
<evidence type="ECO:0000256" key="1">
    <source>
        <dbReference type="ARBA" id="ARBA00023015"/>
    </source>
</evidence>
<dbReference type="AlphaFoldDB" id="A0A9W9AK01"/>
<feature type="compositionally biased region" description="Acidic residues" evidence="6">
    <location>
        <begin position="174"/>
        <end position="186"/>
    </location>
</feature>
<dbReference type="PANTHER" id="PTHR10328:SF3">
    <property type="entry name" value="PROTEIN MAX"/>
    <property type="match status" value="1"/>
</dbReference>
<reference evidence="8" key="1">
    <citation type="submission" date="2022-08" db="EMBL/GenBank/DDBJ databases">
        <title>A Global Phylogenomic Analysis of the Shiitake Genus Lentinula.</title>
        <authorList>
            <consortium name="DOE Joint Genome Institute"/>
            <person name="Sierra-Patev S."/>
            <person name="Min B."/>
            <person name="Naranjo-Ortiz M."/>
            <person name="Looney B."/>
            <person name="Konkel Z."/>
            <person name="Slot J.C."/>
            <person name="Sakamoto Y."/>
            <person name="Steenwyk J.L."/>
            <person name="Rokas A."/>
            <person name="Carro J."/>
            <person name="Camarero S."/>
            <person name="Ferreira P."/>
            <person name="Molpeceres G."/>
            <person name="Ruiz-Duenas F.J."/>
            <person name="Serrano A."/>
            <person name="Henrissat B."/>
            <person name="Drula E."/>
            <person name="Hughes K.W."/>
            <person name="Mata J.L."/>
            <person name="Ishikawa N.K."/>
            <person name="Vargas-Isla R."/>
            <person name="Ushijima S."/>
            <person name="Smith C.A."/>
            <person name="Ahrendt S."/>
            <person name="Andreopoulos W."/>
            <person name="He G."/>
            <person name="Labutti K."/>
            <person name="Lipzen A."/>
            <person name="Ng V."/>
            <person name="Riley R."/>
            <person name="Sandor L."/>
            <person name="Barry K."/>
            <person name="Martinez A.T."/>
            <person name="Xiao Y."/>
            <person name="Gibbons J.G."/>
            <person name="Terashima K."/>
            <person name="Grigoriev I.V."/>
            <person name="Hibbett D.S."/>
        </authorList>
    </citation>
    <scope>NUCLEOTIDE SEQUENCE</scope>
    <source>
        <strain evidence="8">JLM2183</strain>
    </source>
</reference>
<protein>
    <recommendedName>
        <fullName evidence="7">BHLH domain-containing protein</fullName>
    </recommendedName>
</protein>
<evidence type="ECO:0000256" key="3">
    <source>
        <dbReference type="ARBA" id="ARBA00023159"/>
    </source>
</evidence>
<evidence type="ECO:0000256" key="5">
    <source>
        <dbReference type="ARBA" id="ARBA00023242"/>
    </source>
</evidence>
<dbReference type="PANTHER" id="PTHR10328">
    <property type="entry name" value="PROTEIN MAX MYC-ASSOCIATED FACTOR X"/>
    <property type="match status" value="1"/>
</dbReference>
<organism evidence="8 9">
    <name type="scientific">Lentinula aciculospora</name>
    <dbReference type="NCBI Taxonomy" id="153920"/>
    <lineage>
        <taxon>Eukaryota</taxon>
        <taxon>Fungi</taxon>
        <taxon>Dikarya</taxon>
        <taxon>Basidiomycota</taxon>
        <taxon>Agaricomycotina</taxon>
        <taxon>Agaricomycetes</taxon>
        <taxon>Agaricomycetidae</taxon>
        <taxon>Agaricales</taxon>
        <taxon>Marasmiineae</taxon>
        <taxon>Omphalotaceae</taxon>
        <taxon>Lentinula</taxon>
    </lineage>
</organism>
<gene>
    <name evidence="8" type="ORF">J3R30DRAFT_3698280</name>
</gene>
<feature type="domain" description="BHLH" evidence="7">
    <location>
        <begin position="60"/>
        <end position="112"/>
    </location>
</feature>
<evidence type="ECO:0000313" key="9">
    <source>
        <dbReference type="Proteomes" id="UP001150266"/>
    </source>
</evidence>
<dbReference type="EMBL" id="JAOTPV010000004">
    <property type="protein sequence ID" value="KAJ4483464.1"/>
    <property type="molecule type" value="Genomic_DNA"/>
</dbReference>
<keyword evidence="9" id="KW-1185">Reference proteome</keyword>
<evidence type="ECO:0000256" key="2">
    <source>
        <dbReference type="ARBA" id="ARBA00023125"/>
    </source>
</evidence>
<dbReference type="Proteomes" id="UP001150266">
    <property type="component" value="Unassembled WGS sequence"/>
</dbReference>
<feature type="compositionally biased region" description="Polar residues" evidence="6">
    <location>
        <begin position="204"/>
        <end position="218"/>
    </location>
</feature>